<dbReference type="PANTHER" id="PTHR11740">
    <property type="entry name" value="CASEIN KINASE II SUBUNIT BETA"/>
    <property type="match status" value="1"/>
</dbReference>
<dbReference type="InterPro" id="IPR035991">
    <property type="entry name" value="Casein_kinase_II_beta-like"/>
</dbReference>
<dbReference type="PRINTS" id="PR00472">
    <property type="entry name" value="CASNKINASEII"/>
</dbReference>
<sequence>MDANKKQEQIEIDGTPKVLHQGHSPWIITFLRQPENDFFCLIDKEFLKDTFNQTDLRTTIPNFNRAMEEILNEKNSNDKKAEEQEINIASLEATAIEVYSMIHARYLLSAEGLSAMRSKYFDQIFGRCPRTLCDRQPLLPCGDSCTYGVSKVSLYCSRCNDVYRPTLKRHRHTDGAAFGPSFPHIFLVQYPDCVPFNKPV</sequence>
<dbReference type="Pfam" id="PF01214">
    <property type="entry name" value="CK_II_beta"/>
    <property type="match status" value="1"/>
</dbReference>
<evidence type="ECO:0000313" key="3">
    <source>
        <dbReference type="EMBL" id="KAA6394028.1"/>
    </source>
</evidence>
<dbReference type="EMBL" id="SNRW01002069">
    <property type="protein sequence ID" value="KAA6394028.1"/>
    <property type="molecule type" value="Genomic_DNA"/>
</dbReference>
<dbReference type="PANTHER" id="PTHR11740:SF0">
    <property type="entry name" value="CASEIN KINASE II SUBUNIT BETA"/>
    <property type="match status" value="1"/>
</dbReference>
<gene>
    <name evidence="3" type="ORF">EZS28_010444</name>
</gene>
<evidence type="ECO:0000313" key="4">
    <source>
        <dbReference type="Proteomes" id="UP000324800"/>
    </source>
</evidence>
<proteinExistence type="inferred from homology"/>
<dbReference type="Gene3D" id="1.10.1820.10">
    <property type="entry name" value="protein kinase ck2 holoenzyme, chain C, domain 1"/>
    <property type="match status" value="1"/>
</dbReference>
<dbReference type="Gene3D" id="2.20.25.20">
    <property type="match status" value="1"/>
</dbReference>
<name>A0A5J4WGN0_9EUKA</name>
<reference evidence="3 4" key="1">
    <citation type="submission" date="2019-03" db="EMBL/GenBank/DDBJ databases">
        <title>Single cell metagenomics reveals metabolic interactions within the superorganism composed of flagellate Streblomastix strix and complex community of Bacteroidetes bacteria on its surface.</title>
        <authorList>
            <person name="Treitli S.C."/>
            <person name="Kolisko M."/>
            <person name="Husnik F."/>
            <person name="Keeling P."/>
            <person name="Hampl V."/>
        </authorList>
    </citation>
    <scope>NUCLEOTIDE SEQUENCE [LARGE SCALE GENOMIC DNA]</scope>
    <source>
        <strain evidence="3">ST1C</strain>
    </source>
</reference>
<protein>
    <recommendedName>
        <fullName evidence="2">Casein kinase II subunit beta</fullName>
        <shortName evidence="2">CK II beta</shortName>
    </recommendedName>
</protein>
<dbReference type="SMART" id="SM01085">
    <property type="entry name" value="CK_II_beta"/>
    <property type="match status" value="1"/>
</dbReference>
<dbReference type="Proteomes" id="UP000324800">
    <property type="component" value="Unassembled WGS sequence"/>
</dbReference>
<dbReference type="OrthoDB" id="3971593at2759"/>
<dbReference type="GO" id="GO:0019887">
    <property type="term" value="F:protein kinase regulator activity"/>
    <property type="evidence" value="ECO:0007669"/>
    <property type="project" value="InterPro"/>
</dbReference>
<accession>A0A5J4WGN0</accession>
<evidence type="ECO:0000256" key="1">
    <source>
        <dbReference type="ARBA" id="ARBA00006941"/>
    </source>
</evidence>
<dbReference type="SUPFAM" id="SSF57798">
    <property type="entry name" value="Casein kinase II beta subunit"/>
    <property type="match status" value="1"/>
</dbReference>
<evidence type="ECO:0000256" key="2">
    <source>
        <dbReference type="RuleBase" id="RU361268"/>
    </source>
</evidence>
<comment type="caution">
    <text evidence="3">The sequence shown here is derived from an EMBL/GenBank/DDBJ whole genome shotgun (WGS) entry which is preliminary data.</text>
</comment>
<dbReference type="AlphaFoldDB" id="A0A5J4WGN0"/>
<organism evidence="3 4">
    <name type="scientific">Streblomastix strix</name>
    <dbReference type="NCBI Taxonomy" id="222440"/>
    <lineage>
        <taxon>Eukaryota</taxon>
        <taxon>Metamonada</taxon>
        <taxon>Preaxostyla</taxon>
        <taxon>Oxymonadida</taxon>
        <taxon>Streblomastigidae</taxon>
        <taxon>Streblomastix</taxon>
    </lineage>
</organism>
<comment type="similarity">
    <text evidence="1 2">Belongs to the casein kinase 2 subunit beta family.</text>
</comment>
<dbReference type="FunFam" id="2.20.25.20:FF:000001">
    <property type="entry name" value="Casein kinase II subunit beta"/>
    <property type="match status" value="1"/>
</dbReference>
<dbReference type="GO" id="GO:0005737">
    <property type="term" value="C:cytoplasm"/>
    <property type="evidence" value="ECO:0007669"/>
    <property type="project" value="TreeGrafter"/>
</dbReference>
<dbReference type="FunFam" id="1.10.1820.10:FF:000005">
    <property type="entry name" value="Casein kinase II subunit beta"/>
    <property type="match status" value="1"/>
</dbReference>
<dbReference type="GO" id="GO:0005956">
    <property type="term" value="C:protein kinase CK2 complex"/>
    <property type="evidence" value="ECO:0007669"/>
    <property type="project" value="UniProtKB-UniRule"/>
</dbReference>
<dbReference type="InterPro" id="IPR016149">
    <property type="entry name" value="Casein_kin_II_reg-sub_N"/>
</dbReference>
<comment type="subunit">
    <text evidence="2">Tetramer of two alpha and two beta subunits.</text>
</comment>
<dbReference type="InterPro" id="IPR000704">
    <property type="entry name" value="Casein_kinase_II_reg-sub"/>
</dbReference>